<protein>
    <recommendedName>
        <fullName evidence="3 8">Mannan endo-1,6-alpha-mannosidase</fullName>
        <ecNumber evidence="3 8">3.2.1.101</ecNumber>
    </recommendedName>
</protein>
<dbReference type="Gene3D" id="1.50.10.20">
    <property type="match status" value="1"/>
</dbReference>
<evidence type="ECO:0000256" key="2">
    <source>
        <dbReference type="ARBA" id="ARBA00009699"/>
    </source>
</evidence>
<keyword evidence="10" id="KW-1133">Transmembrane helix</keyword>
<accession>A0ABR1SIS2</accession>
<comment type="caution">
    <text evidence="12">The sequence shown here is derived from an EMBL/GenBank/DDBJ whole genome shotgun (WGS) entry which is preliminary data.</text>
</comment>
<feature type="chain" id="PRO_5047128364" description="Mannan endo-1,6-alpha-mannosidase" evidence="11">
    <location>
        <begin position="22"/>
        <end position="464"/>
    </location>
</feature>
<keyword evidence="7 8" id="KW-0326">Glycosidase</keyword>
<keyword evidence="13" id="KW-1185">Reference proteome</keyword>
<dbReference type="EMBL" id="JAQQWK010000009">
    <property type="protein sequence ID" value="KAK8034179.1"/>
    <property type="molecule type" value="Genomic_DNA"/>
</dbReference>
<comment type="catalytic activity">
    <reaction evidence="1 8">
        <text>Random hydrolysis of (1-&gt;6)-alpha-D-mannosidic linkages in unbranched (1-&gt;6)-mannans.</text>
        <dbReference type="EC" id="3.2.1.101"/>
    </reaction>
</comment>
<evidence type="ECO:0000256" key="11">
    <source>
        <dbReference type="SAM" id="SignalP"/>
    </source>
</evidence>
<keyword evidence="6" id="KW-0325">Glycoprotein</keyword>
<proteinExistence type="inferred from homology"/>
<organism evidence="12 13">
    <name type="scientific">Apiospora rasikravindrae</name>
    <dbReference type="NCBI Taxonomy" id="990691"/>
    <lineage>
        <taxon>Eukaryota</taxon>
        <taxon>Fungi</taxon>
        <taxon>Dikarya</taxon>
        <taxon>Ascomycota</taxon>
        <taxon>Pezizomycotina</taxon>
        <taxon>Sordariomycetes</taxon>
        <taxon>Xylariomycetidae</taxon>
        <taxon>Amphisphaeriales</taxon>
        <taxon>Apiosporaceae</taxon>
        <taxon>Apiospora</taxon>
    </lineage>
</organism>
<evidence type="ECO:0000256" key="9">
    <source>
        <dbReference type="SAM" id="MobiDB-lite"/>
    </source>
</evidence>
<dbReference type="PANTHER" id="PTHR12145:SF36">
    <property type="entry name" value="MANNAN ENDO-1,6-ALPHA-MANNOSIDASE DCW1"/>
    <property type="match status" value="1"/>
</dbReference>
<keyword evidence="4 11" id="KW-0732">Signal</keyword>
<dbReference type="Pfam" id="PF03663">
    <property type="entry name" value="Glyco_hydro_76"/>
    <property type="match status" value="1"/>
</dbReference>
<sequence length="464" mass="50415">MVRLSTSLLAALSLGVSQTYAALEVDLDDPASIKRAAKNVADDMLTFYRGDEPGWVPGILPGPPPDGDYYWWHGGAMWGALLDYRHHTGDSDYDRIVYDAMLFQVGDDRDYNPANWSASMGNDDQAFWGMSAMIAAEEGFKDPPKDQPQWLSLVQAVFNDQTMPDRRVTEGPCRGGLRWQAVRYNNGFDYINTIANACYFNMGARLARYTGNETYVKLVEDTYETIMRLGYIDKDYNVFDGAHLPNCDKINRAQFSYNIGLLVQGAAALYNLTESEKWKTELDNLLDATLKVFWPNGVAFEISCEGQPGGGCNKDMESYKGFVHRWLGYTAQVAPHTAAKIKPMIKSSTQAAVKQCTGGPNGRFCGFHWTTGVFDGSIGAGQQMNVLGALTAMLMPDQGGAPPLTNNTGGTSSGNYEAGGKTSTTKVLTPVTGGDRAGAGFLTAIIIAGALGAFAWMSTDGIAE</sequence>
<feature type="signal peptide" evidence="11">
    <location>
        <begin position="1"/>
        <end position="21"/>
    </location>
</feature>
<evidence type="ECO:0000256" key="3">
    <source>
        <dbReference type="ARBA" id="ARBA00012350"/>
    </source>
</evidence>
<name>A0ABR1SIS2_9PEZI</name>
<dbReference type="PANTHER" id="PTHR12145">
    <property type="entry name" value="MANNAN ENDO-1,6-ALPHA-MANNOSIDASE DCW1"/>
    <property type="match status" value="1"/>
</dbReference>
<dbReference type="PIRSF" id="PIRSF016302">
    <property type="entry name" value="Man_a_manosd"/>
    <property type="match status" value="1"/>
</dbReference>
<dbReference type="GO" id="GO:0016787">
    <property type="term" value="F:hydrolase activity"/>
    <property type="evidence" value="ECO:0007669"/>
    <property type="project" value="UniProtKB-KW"/>
</dbReference>
<evidence type="ECO:0000313" key="12">
    <source>
        <dbReference type="EMBL" id="KAK8034179.1"/>
    </source>
</evidence>
<evidence type="ECO:0000256" key="4">
    <source>
        <dbReference type="ARBA" id="ARBA00022729"/>
    </source>
</evidence>
<evidence type="ECO:0000256" key="1">
    <source>
        <dbReference type="ARBA" id="ARBA00001452"/>
    </source>
</evidence>
<feature type="transmembrane region" description="Helical" evidence="10">
    <location>
        <begin position="437"/>
        <end position="457"/>
    </location>
</feature>
<dbReference type="InterPro" id="IPR005198">
    <property type="entry name" value="Glyco_hydro_76"/>
</dbReference>
<dbReference type="InterPro" id="IPR014480">
    <property type="entry name" value="Mannan-1_6-alpha_mannosidase"/>
</dbReference>
<dbReference type="InterPro" id="IPR008928">
    <property type="entry name" value="6-hairpin_glycosidase_sf"/>
</dbReference>
<evidence type="ECO:0000313" key="13">
    <source>
        <dbReference type="Proteomes" id="UP001444661"/>
    </source>
</evidence>
<dbReference type="Proteomes" id="UP001444661">
    <property type="component" value="Unassembled WGS sequence"/>
</dbReference>
<dbReference type="EC" id="3.2.1.101" evidence="3 8"/>
<evidence type="ECO:0000256" key="8">
    <source>
        <dbReference type="PIRNR" id="PIRNR016302"/>
    </source>
</evidence>
<evidence type="ECO:0000256" key="7">
    <source>
        <dbReference type="ARBA" id="ARBA00023295"/>
    </source>
</evidence>
<keyword evidence="10" id="KW-0812">Transmembrane</keyword>
<comment type="similarity">
    <text evidence="2 8">Belongs to the glycosyl hydrolase 76 family.</text>
</comment>
<evidence type="ECO:0000256" key="6">
    <source>
        <dbReference type="ARBA" id="ARBA00023180"/>
    </source>
</evidence>
<feature type="compositionally biased region" description="Polar residues" evidence="9">
    <location>
        <begin position="404"/>
        <end position="422"/>
    </location>
</feature>
<keyword evidence="10" id="KW-0472">Membrane</keyword>
<gene>
    <name evidence="12" type="ORF">PG993_009174</name>
</gene>
<evidence type="ECO:0000256" key="5">
    <source>
        <dbReference type="ARBA" id="ARBA00022801"/>
    </source>
</evidence>
<keyword evidence="5 8" id="KW-0378">Hydrolase</keyword>
<dbReference type="SUPFAM" id="SSF48208">
    <property type="entry name" value="Six-hairpin glycosidases"/>
    <property type="match status" value="1"/>
</dbReference>
<feature type="region of interest" description="Disordered" evidence="9">
    <location>
        <begin position="403"/>
        <end position="422"/>
    </location>
</feature>
<reference evidence="12 13" key="1">
    <citation type="submission" date="2023-01" db="EMBL/GenBank/DDBJ databases">
        <title>Analysis of 21 Apiospora genomes using comparative genomics revels a genus with tremendous synthesis potential of carbohydrate active enzymes and secondary metabolites.</title>
        <authorList>
            <person name="Sorensen T."/>
        </authorList>
    </citation>
    <scope>NUCLEOTIDE SEQUENCE [LARGE SCALE GENOMIC DNA]</scope>
    <source>
        <strain evidence="12 13">CBS 33761</strain>
    </source>
</reference>
<evidence type="ECO:0000256" key="10">
    <source>
        <dbReference type="SAM" id="Phobius"/>
    </source>
</evidence>